<name>A0A1H1EBY4_9EURY</name>
<dbReference type="EMBL" id="FNKQ01000003">
    <property type="protein sequence ID" value="SDQ85666.1"/>
    <property type="molecule type" value="Genomic_DNA"/>
</dbReference>
<dbReference type="Proteomes" id="UP000199289">
    <property type="component" value="Unassembled WGS sequence"/>
</dbReference>
<sequence>MYRCVCRDCREEVIFEEYDAAQEFFTRHASQSHEVELLNLAARTEELRLRPTDDG</sequence>
<accession>A0A1H1EBY4</accession>
<protein>
    <submittedName>
        <fullName evidence="1">Uncharacterized protein</fullName>
    </submittedName>
</protein>
<dbReference type="AlphaFoldDB" id="A0A1H1EBY4"/>
<proteinExistence type="predicted"/>
<gene>
    <name evidence="1" type="ORF">SAMN05216278_2810</name>
</gene>
<evidence type="ECO:0000313" key="2">
    <source>
        <dbReference type="Proteomes" id="UP000199289"/>
    </source>
</evidence>
<reference evidence="2" key="1">
    <citation type="submission" date="2016-10" db="EMBL/GenBank/DDBJ databases">
        <authorList>
            <person name="Varghese N."/>
            <person name="Submissions S."/>
        </authorList>
    </citation>
    <scope>NUCLEOTIDE SEQUENCE [LARGE SCALE GENOMIC DNA]</scope>
    <source>
        <strain evidence="2">CGMCC 1.12397</strain>
    </source>
</reference>
<dbReference type="RefSeq" id="WP_175454453.1">
    <property type="nucleotide sequence ID" value="NZ_FNKQ01000003.1"/>
</dbReference>
<dbReference type="OrthoDB" id="284643at2157"/>
<evidence type="ECO:0000313" key="1">
    <source>
        <dbReference type="EMBL" id="SDQ85666.1"/>
    </source>
</evidence>
<organism evidence="1 2">
    <name type="scientific">Halopelagius longus</name>
    <dbReference type="NCBI Taxonomy" id="1236180"/>
    <lineage>
        <taxon>Archaea</taxon>
        <taxon>Methanobacteriati</taxon>
        <taxon>Methanobacteriota</taxon>
        <taxon>Stenosarchaea group</taxon>
        <taxon>Halobacteria</taxon>
        <taxon>Halobacteriales</taxon>
        <taxon>Haloferacaceae</taxon>
    </lineage>
</organism>